<dbReference type="EMBL" id="FMHU01000002">
    <property type="protein sequence ID" value="SCL26550.1"/>
    <property type="molecule type" value="Genomic_DNA"/>
</dbReference>
<dbReference type="InterPro" id="IPR023631">
    <property type="entry name" value="Amidase_dom"/>
</dbReference>
<dbReference type="InterPro" id="IPR020556">
    <property type="entry name" value="Amidase_CS"/>
</dbReference>
<organism evidence="3 4">
    <name type="scientific">Micromonospora inyonensis</name>
    <dbReference type="NCBI Taxonomy" id="47866"/>
    <lineage>
        <taxon>Bacteria</taxon>
        <taxon>Bacillati</taxon>
        <taxon>Actinomycetota</taxon>
        <taxon>Actinomycetes</taxon>
        <taxon>Micromonosporales</taxon>
        <taxon>Micromonosporaceae</taxon>
        <taxon>Micromonospora</taxon>
    </lineage>
</organism>
<feature type="domain" description="Amidase" evidence="2">
    <location>
        <begin position="26"/>
        <end position="454"/>
    </location>
</feature>
<keyword evidence="4" id="KW-1185">Reference proteome</keyword>
<dbReference type="GO" id="GO:0003824">
    <property type="term" value="F:catalytic activity"/>
    <property type="evidence" value="ECO:0007669"/>
    <property type="project" value="InterPro"/>
</dbReference>
<name>A0A1C6SAP9_9ACTN</name>
<accession>A0A1C6SAP9</accession>
<proteinExistence type="inferred from homology"/>
<dbReference type="Proteomes" id="UP000198906">
    <property type="component" value="Unassembled WGS sequence"/>
</dbReference>
<dbReference type="InterPro" id="IPR036928">
    <property type="entry name" value="AS_sf"/>
</dbReference>
<comment type="similarity">
    <text evidence="1">Belongs to the amidase family.</text>
</comment>
<dbReference type="RefSeq" id="WP_176738075.1">
    <property type="nucleotide sequence ID" value="NZ_FMHU01000002.1"/>
</dbReference>
<evidence type="ECO:0000259" key="2">
    <source>
        <dbReference type="Pfam" id="PF01425"/>
    </source>
</evidence>
<dbReference type="PROSITE" id="PS00571">
    <property type="entry name" value="AMIDASES"/>
    <property type="match status" value="1"/>
</dbReference>
<dbReference type="PANTHER" id="PTHR11895">
    <property type="entry name" value="TRANSAMIDASE"/>
    <property type="match status" value="1"/>
</dbReference>
<reference evidence="4" key="1">
    <citation type="submission" date="2016-06" db="EMBL/GenBank/DDBJ databases">
        <authorList>
            <person name="Varghese N."/>
        </authorList>
    </citation>
    <scope>NUCLEOTIDE SEQUENCE [LARGE SCALE GENOMIC DNA]</scope>
    <source>
        <strain evidence="4">DSM 46123</strain>
    </source>
</reference>
<evidence type="ECO:0000313" key="4">
    <source>
        <dbReference type="Proteomes" id="UP000198906"/>
    </source>
</evidence>
<sequence length="483" mass="51469">MTKIIDQEDGVGIARAIAAGEVSASEVLEEAIERIEELNPHFNALVYKAYDDARKLAREVTPESSALAGVPFVAKDLALDWAGMPTTNSCAFFAGHVASSDSEIARRVKAAGIIPVGKSNVPENGWCYSVESRFHGRTLNPWDESLVPGGSSGGSAVAVATHMVPIGDASDLGGSIRVPAAINGLVGLKISRGRTTMGPGVVDLWSGSAVFNCVTRTVRDTAAYLDVIGGALPGEPYALAMPDVSFLESSAVPRDRLRIGVMSTRPDGNAVDPEVRAAVEAAAKLCETLGHEVADFDLRYDWGNIREFFVRITATTATMMFEAAGHAMGRQVTSADVEPVTWEMIELGRQFSAVSHAVDTERLRQVGRQLTVDQLPFDVVITPVMPVTSRPLGWYDMSSSIDSYHDRLLEDMQFMVPFNMAGQPALSLPLGSTSSGLPLGVQFVGGIGDEAVLLSLATQLEEAAPWKDRMVPPAVRGAGTNAR</sequence>
<dbReference type="STRING" id="47866.GA0074694_4553"/>
<protein>
    <submittedName>
        <fullName evidence="3">Amidase</fullName>
    </submittedName>
</protein>
<gene>
    <name evidence="3" type="ORF">GA0074694_4553</name>
</gene>
<evidence type="ECO:0000256" key="1">
    <source>
        <dbReference type="ARBA" id="ARBA00009199"/>
    </source>
</evidence>
<dbReference type="AlphaFoldDB" id="A0A1C6SAP9"/>
<dbReference type="Pfam" id="PF01425">
    <property type="entry name" value="Amidase"/>
    <property type="match status" value="1"/>
</dbReference>
<dbReference type="SUPFAM" id="SSF75304">
    <property type="entry name" value="Amidase signature (AS) enzymes"/>
    <property type="match status" value="1"/>
</dbReference>
<evidence type="ECO:0000313" key="3">
    <source>
        <dbReference type="EMBL" id="SCL26550.1"/>
    </source>
</evidence>
<dbReference type="Gene3D" id="3.90.1300.10">
    <property type="entry name" value="Amidase signature (AS) domain"/>
    <property type="match status" value="1"/>
</dbReference>
<dbReference type="InterPro" id="IPR000120">
    <property type="entry name" value="Amidase"/>
</dbReference>
<dbReference type="PANTHER" id="PTHR11895:SF7">
    <property type="entry name" value="GLUTAMYL-TRNA(GLN) AMIDOTRANSFERASE SUBUNIT A, MITOCHONDRIAL"/>
    <property type="match status" value="1"/>
</dbReference>